<accession>A0A6N2XU39</accession>
<dbReference type="InterPro" id="IPR025054">
    <property type="entry name" value="DUF3991"/>
</dbReference>
<evidence type="ECO:0000313" key="2">
    <source>
        <dbReference type="EMBL" id="VYT57914.1"/>
    </source>
</evidence>
<dbReference type="Pfam" id="PF13154">
    <property type="entry name" value="DUF3991"/>
    <property type="match status" value="1"/>
</dbReference>
<evidence type="ECO:0000259" key="1">
    <source>
        <dbReference type="Pfam" id="PF13154"/>
    </source>
</evidence>
<dbReference type="Pfam" id="PF13155">
    <property type="entry name" value="Toprim_2"/>
    <property type="match status" value="1"/>
</dbReference>
<dbReference type="AlphaFoldDB" id="A0A6N2XU39"/>
<reference evidence="2" key="1">
    <citation type="submission" date="2019-11" db="EMBL/GenBank/DDBJ databases">
        <authorList>
            <person name="Feng L."/>
        </authorList>
    </citation>
    <scope>NUCLEOTIDE SEQUENCE</scope>
    <source>
        <strain evidence="2">CramosumLFYP8</strain>
    </source>
</reference>
<gene>
    <name evidence="2" type="ORF">CRLFYP8_00566</name>
</gene>
<dbReference type="EMBL" id="CACRTL010000003">
    <property type="protein sequence ID" value="VYT57914.1"/>
    <property type="molecule type" value="Genomic_DNA"/>
</dbReference>
<proteinExistence type="predicted"/>
<protein>
    <recommendedName>
        <fullName evidence="1">DUF3991 domain-containing protein</fullName>
    </recommendedName>
</protein>
<dbReference type="Gene3D" id="3.40.1360.10">
    <property type="match status" value="1"/>
</dbReference>
<dbReference type="RefSeq" id="WP_118249156.1">
    <property type="nucleotide sequence ID" value="NZ_CACRTL010000003.1"/>
</dbReference>
<sequence length="365" mass="42182">MTNVKILSNSEKEYRKTIVSEMLKELTCIEVATNVFNLTVHKSSRSQRYLKPVEHSSMVFDILKNKVYWNARCGSVPLNVIEFYSEYTNTSTYDAINILLEYFYSRNPNEIEQYLYDFSMDESHISQGLVLTQKNDNNERAIHYLTNERKLSDSLVSKLIEDGIVYEDIYHNVVFVGYDVNNIKEKKPVFAIRRGTGNSKFHIDCKGSFKNNGLFYQNFEGIKKIVVTESVIDGLSYISLNRNNLTAHVLMCSGVGTMLNTLKYNLKNNPALKNLEEIEIMPDLDDAGVIASNKIKKWYDNEGVFNDNGNTVSLEIKTYGYDGKPNLKIKDLNDLLRVTVYYEENRILREQSELEDRESNDNMEM</sequence>
<feature type="domain" description="DUF3991" evidence="1">
    <location>
        <begin position="143"/>
        <end position="216"/>
    </location>
</feature>
<organism evidence="2">
    <name type="scientific">Thomasclavelia ramosa</name>
    <dbReference type="NCBI Taxonomy" id="1547"/>
    <lineage>
        <taxon>Bacteria</taxon>
        <taxon>Bacillati</taxon>
        <taxon>Bacillota</taxon>
        <taxon>Erysipelotrichia</taxon>
        <taxon>Erysipelotrichales</taxon>
        <taxon>Coprobacillaceae</taxon>
        <taxon>Thomasclavelia</taxon>
    </lineage>
</organism>
<dbReference type="SUPFAM" id="SSF56731">
    <property type="entry name" value="DNA primase core"/>
    <property type="match status" value="1"/>
</dbReference>
<name>A0A6N2XU39_9FIRM</name>